<feature type="region of interest" description="Disordered" evidence="1">
    <location>
        <begin position="1"/>
        <end position="20"/>
    </location>
</feature>
<evidence type="ECO:0000256" key="1">
    <source>
        <dbReference type="SAM" id="MobiDB-lite"/>
    </source>
</evidence>
<keyword evidence="3" id="KW-1185">Reference proteome</keyword>
<accession>A0AAE0KB04</accession>
<protein>
    <submittedName>
        <fullName evidence="2">Uncharacterized protein</fullName>
    </submittedName>
</protein>
<evidence type="ECO:0000313" key="3">
    <source>
        <dbReference type="Proteomes" id="UP001285441"/>
    </source>
</evidence>
<dbReference type="EMBL" id="JAULSW010000008">
    <property type="protein sequence ID" value="KAK3372680.1"/>
    <property type="molecule type" value="Genomic_DNA"/>
</dbReference>
<name>A0AAE0KB04_9PEZI</name>
<gene>
    <name evidence="2" type="ORF">B0H63DRAFT_527507</name>
</gene>
<dbReference type="Proteomes" id="UP001285441">
    <property type="component" value="Unassembled WGS sequence"/>
</dbReference>
<organism evidence="2 3">
    <name type="scientific">Podospora didyma</name>
    <dbReference type="NCBI Taxonomy" id="330526"/>
    <lineage>
        <taxon>Eukaryota</taxon>
        <taxon>Fungi</taxon>
        <taxon>Dikarya</taxon>
        <taxon>Ascomycota</taxon>
        <taxon>Pezizomycotina</taxon>
        <taxon>Sordariomycetes</taxon>
        <taxon>Sordariomycetidae</taxon>
        <taxon>Sordariales</taxon>
        <taxon>Podosporaceae</taxon>
        <taxon>Podospora</taxon>
    </lineage>
</organism>
<evidence type="ECO:0000313" key="2">
    <source>
        <dbReference type="EMBL" id="KAK3372680.1"/>
    </source>
</evidence>
<proteinExistence type="predicted"/>
<reference evidence="2" key="1">
    <citation type="journal article" date="2023" name="Mol. Phylogenet. Evol.">
        <title>Genome-scale phylogeny and comparative genomics of the fungal order Sordariales.</title>
        <authorList>
            <person name="Hensen N."/>
            <person name="Bonometti L."/>
            <person name="Westerberg I."/>
            <person name="Brannstrom I.O."/>
            <person name="Guillou S."/>
            <person name="Cros-Aarteil S."/>
            <person name="Calhoun S."/>
            <person name="Haridas S."/>
            <person name="Kuo A."/>
            <person name="Mondo S."/>
            <person name="Pangilinan J."/>
            <person name="Riley R."/>
            <person name="LaButti K."/>
            <person name="Andreopoulos B."/>
            <person name="Lipzen A."/>
            <person name="Chen C."/>
            <person name="Yan M."/>
            <person name="Daum C."/>
            <person name="Ng V."/>
            <person name="Clum A."/>
            <person name="Steindorff A."/>
            <person name="Ohm R.A."/>
            <person name="Martin F."/>
            <person name="Silar P."/>
            <person name="Natvig D.O."/>
            <person name="Lalanne C."/>
            <person name="Gautier V."/>
            <person name="Ament-Velasquez S.L."/>
            <person name="Kruys A."/>
            <person name="Hutchinson M.I."/>
            <person name="Powell A.J."/>
            <person name="Barry K."/>
            <person name="Miller A.N."/>
            <person name="Grigoriev I.V."/>
            <person name="Debuchy R."/>
            <person name="Gladieux P."/>
            <person name="Hiltunen Thoren M."/>
            <person name="Johannesson H."/>
        </authorList>
    </citation>
    <scope>NUCLEOTIDE SEQUENCE</scope>
    <source>
        <strain evidence="2">CBS 232.78</strain>
    </source>
</reference>
<comment type="caution">
    <text evidence="2">The sequence shown here is derived from an EMBL/GenBank/DDBJ whole genome shotgun (WGS) entry which is preliminary data.</text>
</comment>
<reference evidence="2" key="2">
    <citation type="submission" date="2023-06" db="EMBL/GenBank/DDBJ databases">
        <authorList>
            <consortium name="Lawrence Berkeley National Laboratory"/>
            <person name="Haridas S."/>
            <person name="Hensen N."/>
            <person name="Bonometti L."/>
            <person name="Westerberg I."/>
            <person name="Brannstrom I.O."/>
            <person name="Guillou S."/>
            <person name="Cros-Aarteil S."/>
            <person name="Calhoun S."/>
            <person name="Kuo A."/>
            <person name="Mondo S."/>
            <person name="Pangilinan J."/>
            <person name="Riley R."/>
            <person name="LaButti K."/>
            <person name="Andreopoulos B."/>
            <person name="Lipzen A."/>
            <person name="Chen C."/>
            <person name="Yanf M."/>
            <person name="Daum C."/>
            <person name="Ng V."/>
            <person name="Clum A."/>
            <person name="Steindorff A."/>
            <person name="Ohm R."/>
            <person name="Martin F."/>
            <person name="Silar P."/>
            <person name="Natvig D."/>
            <person name="Lalanne C."/>
            <person name="Gautier V."/>
            <person name="Ament-velasquez S.L."/>
            <person name="Kruys A."/>
            <person name="Hutchinson M.I."/>
            <person name="Powell A.J."/>
            <person name="Barry K."/>
            <person name="Miller A.N."/>
            <person name="Grigoriev I.V."/>
            <person name="Debuchy R."/>
            <person name="Gladieux P."/>
            <person name="Thoren M.H."/>
            <person name="Johannesson H."/>
        </authorList>
    </citation>
    <scope>NUCLEOTIDE SEQUENCE</scope>
    <source>
        <strain evidence="2">CBS 232.78</strain>
    </source>
</reference>
<sequence>MGSELPRVQSPGGGRAPPLARAPLHARRPALPQSSCPPAIVENYILRCAGVQVDVITHPSDVVCMRQDSRGGLRSMIDFFTRFHSKLDWYISGLHPLRAFYHTLLLRYNDDVGITEEDFIRRSTDVFKLFQACCRRHPDLSRTCFGMESEDGFIDDIRRQSSIGGGGGQEANTSSRNPMRPHEQAYVDVNSELNKFGEFRLYETSTGYIGLTGQNTLEGDVICLLKNYLVLVVMRNKGNHYLFVGPCLVTGLMTTGEFNSHATEERHRIQSFCIR</sequence>
<dbReference type="AlphaFoldDB" id="A0AAE0KB04"/>